<dbReference type="AlphaFoldDB" id="A0A226EZJ3"/>
<dbReference type="EMBL" id="LNIX01000001">
    <property type="protein sequence ID" value="OXA62281.1"/>
    <property type="molecule type" value="Genomic_DNA"/>
</dbReference>
<evidence type="ECO:0000256" key="1">
    <source>
        <dbReference type="ARBA" id="ARBA00022723"/>
    </source>
</evidence>
<dbReference type="STRING" id="158441.A0A226EZJ3"/>
<keyword evidence="5" id="KW-1185">Reference proteome</keyword>
<dbReference type="Gene3D" id="1.10.600.10">
    <property type="entry name" value="Farnesyl Diphosphate Synthase"/>
    <property type="match status" value="1"/>
</dbReference>
<evidence type="ECO:0000256" key="3">
    <source>
        <dbReference type="RuleBase" id="RU004466"/>
    </source>
</evidence>
<dbReference type="OrthoDB" id="6921389at2759"/>
<evidence type="ECO:0000313" key="4">
    <source>
        <dbReference type="EMBL" id="OXA62281.1"/>
    </source>
</evidence>
<dbReference type="GO" id="GO:0004659">
    <property type="term" value="F:prenyltransferase activity"/>
    <property type="evidence" value="ECO:0007669"/>
    <property type="project" value="InterPro"/>
</dbReference>
<evidence type="ECO:0000256" key="2">
    <source>
        <dbReference type="ARBA" id="ARBA00022842"/>
    </source>
</evidence>
<comment type="caution">
    <text evidence="4">The sequence shown here is derived from an EMBL/GenBank/DDBJ whole genome shotgun (WGS) entry which is preliminary data.</text>
</comment>
<dbReference type="InterPro" id="IPR008949">
    <property type="entry name" value="Isoprenoid_synthase_dom_sf"/>
</dbReference>
<name>A0A226EZJ3_FOLCA</name>
<dbReference type="PROSITE" id="PS00723">
    <property type="entry name" value="POLYPRENYL_SYNTHASE_1"/>
    <property type="match status" value="1"/>
</dbReference>
<keyword evidence="3" id="KW-0808">Transferase</keyword>
<protein>
    <submittedName>
        <fullName evidence="4">Geranylgeranyl pyrophosphate synthase</fullName>
    </submittedName>
</protein>
<proteinExistence type="inferred from homology"/>
<comment type="similarity">
    <text evidence="3">Belongs to the FPP/GGPP synthase family.</text>
</comment>
<dbReference type="PANTHER" id="PTHR12001:SF44">
    <property type="entry name" value="GERANYLGERANYL PYROPHOSPHATE SYNTHASE"/>
    <property type="match status" value="1"/>
</dbReference>
<organism evidence="4 5">
    <name type="scientific">Folsomia candida</name>
    <name type="common">Springtail</name>
    <dbReference type="NCBI Taxonomy" id="158441"/>
    <lineage>
        <taxon>Eukaryota</taxon>
        <taxon>Metazoa</taxon>
        <taxon>Ecdysozoa</taxon>
        <taxon>Arthropoda</taxon>
        <taxon>Hexapoda</taxon>
        <taxon>Collembola</taxon>
        <taxon>Entomobryomorpha</taxon>
        <taxon>Isotomoidea</taxon>
        <taxon>Isotomidae</taxon>
        <taxon>Proisotominae</taxon>
        <taxon>Folsomia</taxon>
    </lineage>
</organism>
<dbReference type="PROSITE" id="PS00444">
    <property type="entry name" value="POLYPRENYL_SYNTHASE_2"/>
    <property type="match status" value="1"/>
</dbReference>
<dbReference type="InterPro" id="IPR033749">
    <property type="entry name" value="Polyprenyl_synt_CS"/>
</dbReference>
<sequence length="317" mass="36444">MASTSLAQNMGVTHSNMLDMVLSPYTYLENSGSKNLSRKTGQFFNQWLKVEEKYVTAVGDISNMLHQSSLLVDDIQDDSDLRRGVTAAHLIYGDPLTMNASAYKMLKATQLVHTVFRDKELLHRFCKYMKFLHISQGMDLYYRDYQCQDNEDFEEDKIPTEKDYNDILVHKTAGQLMLMATLLGSKSTTEVDIIPLAQLIGHHFQIRDDYLNLMSKQYEEKKGFCEDLTEGKFSLPVIRTLHSDHKREAGRLYQIIRMHTKDKGVLQEALDILKATGAICYTENRMREFRSAVMKELIVLGSEMDITKLMEIIGINM</sequence>
<keyword evidence="1" id="KW-0479">Metal-binding</keyword>
<dbReference type="SUPFAM" id="SSF48576">
    <property type="entry name" value="Terpenoid synthases"/>
    <property type="match status" value="1"/>
</dbReference>
<reference evidence="4 5" key="1">
    <citation type="submission" date="2015-12" db="EMBL/GenBank/DDBJ databases">
        <title>The genome of Folsomia candida.</title>
        <authorList>
            <person name="Faddeeva A."/>
            <person name="Derks M.F."/>
            <person name="Anvar Y."/>
            <person name="Smit S."/>
            <person name="Van Straalen N."/>
            <person name="Roelofs D."/>
        </authorList>
    </citation>
    <scope>NUCLEOTIDE SEQUENCE [LARGE SCALE GENOMIC DNA]</scope>
    <source>
        <strain evidence="4 5">VU population</strain>
        <tissue evidence="4">Whole body</tissue>
    </source>
</reference>
<dbReference type="GO" id="GO:0046872">
    <property type="term" value="F:metal ion binding"/>
    <property type="evidence" value="ECO:0007669"/>
    <property type="project" value="UniProtKB-KW"/>
</dbReference>
<dbReference type="GO" id="GO:0042811">
    <property type="term" value="P:pheromone biosynthetic process"/>
    <property type="evidence" value="ECO:0007669"/>
    <property type="project" value="UniProtKB-ARBA"/>
</dbReference>
<accession>A0A226EZJ3</accession>
<dbReference type="Pfam" id="PF00348">
    <property type="entry name" value="polyprenyl_synt"/>
    <property type="match status" value="1"/>
</dbReference>
<gene>
    <name evidence="4" type="ORF">Fcan01_00463</name>
</gene>
<dbReference type="PANTHER" id="PTHR12001">
    <property type="entry name" value="GERANYLGERANYL PYROPHOSPHATE SYNTHASE"/>
    <property type="match status" value="1"/>
</dbReference>
<evidence type="ECO:0000313" key="5">
    <source>
        <dbReference type="Proteomes" id="UP000198287"/>
    </source>
</evidence>
<dbReference type="InterPro" id="IPR000092">
    <property type="entry name" value="Polyprenyl_synt"/>
</dbReference>
<dbReference type="Proteomes" id="UP000198287">
    <property type="component" value="Unassembled WGS sequence"/>
</dbReference>
<dbReference type="GO" id="GO:0008299">
    <property type="term" value="P:isoprenoid biosynthetic process"/>
    <property type="evidence" value="ECO:0007669"/>
    <property type="project" value="InterPro"/>
</dbReference>
<keyword evidence="2" id="KW-0460">Magnesium</keyword>